<evidence type="ECO:0000313" key="1">
    <source>
        <dbReference type="EMBL" id="MEI2680324.1"/>
    </source>
</evidence>
<dbReference type="EMBL" id="JBANEI010000001">
    <property type="protein sequence ID" value="MEI2680324.1"/>
    <property type="molecule type" value="Genomic_DNA"/>
</dbReference>
<keyword evidence="2" id="KW-1185">Reference proteome</keyword>
<proteinExistence type="predicted"/>
<reference evidence="1 2" key="1">
    <citation type="submission" date="2024-02" db="EMBL/GenBank/DDBJ databases">
        <title>First report Erwinia aphidicola in onion in Chile.</title>
        <authorList>
            <person name="Valenzuela M."/>
            <person name="Pena M."/>
            <person name="Dutta B."/>
        </authorList>
    </citation>
    <scope>NUCLEOTIDE SEQUENCE [LARGE SCALE GENOMIC DNA]</scope>
    <source>
        <strain evidence="1 2">QCJ3A</strain>
    </source>
</reference>
<dbReference type="Gene3D" id="1.20.5.190">
    <property type="match status" value="2"/>
</dbReference>
<dbReference type="Proteomes" id="UP001306592">
    <property type="component" value="Unassembled WGS sequence"/>
</dbReference>
<protein>
    <submittedName>
        <fullName evidence="1">Uncharacterized protein</fullName>
    </submittedName>
</protein>
<dbReference type="RefSeq" id="WP_048916824.1">
    <property type="nucleotide sequence ID" value="NZ_CAKKMT010000008.1"/>
</dbReference>
<name>A0ABU8D9W9_ERWAP</name>
<accession>A0ABU8D9W9</accession>
<organism evidence="1 2">
    <name type="scientific">Erwinia aphidicola</name>
    <dbReference type="NCBI Taxonomy" id="68334"/>
    <lineage>
        <taxon>Bacteria</taxon>
        <taxon>Pseudomonadati</taxon>
        <taxon>Pseudomonadota</taxon>
        <taxon>Gammaproteobacteria</taxon>
        <taxon>Enterobacterales</taxon>
        <taxon>Erwiniaceae</taxon>
        <taxon>Erwinia</taxon>
    </lineage>
</organism>
<comment type="caution">
    <text evidence="1">The sequence shown here is derived from an EMBL/GenBank/DDBJ whole genome shotgun (WGS) entry which is preliminary data.</text>
</comment>
<sequence>MDNRMDRLEGHVGILQGDVSILKIDVGVLQKDVGILKVDVDRLKDDVGVLKSDVKELKEDVSTLKIDVGIIKSNYATQSDVNGLRVELHQCLAAQTRWIVTSQFAVLGFGLAIAKLIF</sequence>
<gene>
    <name evidence="1" type="ORF">V8N49_01375</name>
</gene>
<evidence type="ECO:0000313" key="2">
    <source>
        <dbReference type="Proteomes" id="UP001306592"/>
    </source>
</evidence>